<dbReference type="InterPro" id="IPR047641">
    <property type="entry name" value="ABC_transpr_MalK/UgpC-like"/>
</dbReference>
<dbReference type="GO" id="GO:0016887">
    <property type="term" value="F:ATP hydrolysis activity"/>
    <property type="evidence" value="ECO:0007669"/>
    <property type="project" value="InterPro"/>
</dbReference>
<dbReference type="AlphaFoldDB" id="A0A381VM33"/>
<name>A0A381VM33_9ZZZZ</name>
<dbReference type="Gene3D" id="3.40.50.300">
    <property type="entry name" value="P-loop containing nucleotide triphosphate hydrolases"/>
    <property type="match status" value="1"/>
</dbReference>
<dbReference type="PANTHER" id="PTHR43875">
    <property type="entry name" value="MALTODEXTRIN IMPORT ATP-BINDING PROTEIN MSMX"/>
    <property type="match status" value="1"/>
</dbReference>
<evidence type="ECO:0000259" key="1">
    <source>
        <dbReference type="Pfam" id="PF00005"/>
    </source>
</evidence>
<reference evidence="2" key="1">
    <citation type="submission" date="2018-05" db="EMBL/GenBank/DDBJ databases">
        <authorList>
            <person name="Lanie J.A."/>
            <person name="Ng W.-L."/>
            <person name="Kazmierczak K.M."/>
            <person name="Andrzejewski T.M."/>
            <person name="Davidsen T.M."/>
            <person name="Wayne K.J."/>
            <person name="Tettelin H."/>
            <person name="Glass J.I."/>
            <person name="Rusch D."/>
            <person name="Podicherti R."/>
            <person name="Tsui H.-C.T."/>
            <person name="Winkler M.E."/>
        </authorList>
    </citation>
    <scope>NUCLEOTIDE SEQUENCE</scope>
</reference>
<dbReference type="SUPFAM" id="SSF52540">
    <property type="entry name" value="P-loop containing nucleoside triphosphate hydrolases"/>
    <property type="match status" value="1"/>
</dbReference>
<dbReference type="InterPro" id="IPR027417">
    <property type="entry name" value="P-loop_NTPase"/>
</dbReference>
<dbReference type="PANTHER" id="PTHR43875:SF1">
    <property type="entry name" value="OSMOPROTECTIVE COMPOUNDS UPTAKE ATP-BINDING PROTEIN GGTA"/>
    <property type="match status" value="1"/>
</dbReference>
<organism evidence="2">
    <name type="scientific">marine metagenome</name>
    <dbReference type="NCBI Taxonomy" id="408172"/>
    <lineage>
        <taxon>unclassified sequences</taxon>
        <taxon>metagenomes</taxon>
        <taxon>ecological metagenomes</taxon>
    </lineage>
</organism>
<feature type="domain" description="ABC transporter" evidence="1">
    <location>
        <begin position="20"/>
        <end position="64"/>
    </location>
</feature>
<dbReference type="GO" id="GO:0005524">
    <property type="term" value="F:ATP binding"/>
    <property type="evidence" value="ECO:0007669"/>
    <property type="project" value="InterPro"/>
</dbReference>
<sequence>MADVQINSVTKSFGDNEVIHSVDLKVEDKEFMGFVGSSGCGKSTLLSLIARLEDVNEGEISIGDEREVP</sequence>
<dbReference type="EMBL" id="UINC01009066">
    <property type="protein sequence ID" value="SVA40727.1"/>
    <property type="molecule type" value="Genomic_DNA"/>
</dbReference>
<protein>
    <recommendedName>
        <fullName evidence="1">ABC transporter domain-containing protein</fullName>
    </recommendedName>
</protein>
<accession>A0A381VM33</accession>
<evidence type="ECO:0000313" key="2">
    <source>
        <dbReference type="EMBL" id="SVA40727.1"/>
    </source>
</evidence>
<dbReference type="Pfam" id="PF00005">
    <property type="entry name" value="ABC_tran"/>
    <property type="match status" value="1"/>
</dbReference>
<gene>
    <name evidence="2" type="ORF">METZ01_LOCUS93581</name>
</gene>
<dbReference type="InterPro" id="IPR003439">
    <property type="entry name" value="ABC_transporter-like_ATP-bd"/>
</dbReference>
<dbReference type="GO" id="GO:0055052">
    <property type="term" value="C:ATP-binding cassette (ABC) transporter complex, substrate-binding subunit-containing"/>
    <property type="evidence" value="ECO:0007669"/>
    <property type="project" value="TreeGrafter"/>
</dbReference>
<proteinExistence type="predicted"/>